<keyword evidence="3" id="KW-1185">Reference proteome</keyword>
<dbReference type="GO" id="GO:0003677">
    <property type="term" value="F:DNA binding"/>
    <property type="evidence" value="ECO:0007669"/>
    <property type="project" value="UniProtKB-KW"/>
</dbReference>
<dbReference type="Pfam" id="PF13560">
    <property type="entry name" value="HTH_31"/>
    <property type="match status" value="1"/>
</dbReference>
<gene>
    <name evidence="2" type="ORF">LX15_005552</name>
</gene>
<dbReference type="CDD" id="cd00093">
    <property type="entry name" value="HTH_XRE"/>
    <property type="match status" value="1"/>
</dbReference>
<dbReference type="InterPro" id="IPR043917">
    <property type="entry name" value="DUF5753"/>
</dbReference>
<evidence type="ECO:0000313" key="3">
    <source>
        <dbReference type="Proteomes" id="UP001205311"/>
    </source>
</evidence>
<evidence type="ECO:0000259" key="1">
    <source>
        <dbReference type="PROSITE" id="PS50943"/>
    </source>
</evidence>
<dbReference type="RefSeq" id="WP_380497524.1">
    <property type="nucleotide sequence ID" value="NZ_JBHMCX010000048.1"/>
</dbReference>
<sequence>MLYKALRKPPERVIAREVVPGREAARTVRGMARTSRAIAPTNVRRRRLGAELRRLRESMKLSMQDAADVLDKTAQTISNMERGRYGVSKAELEKLLVVYGATQEERETLESLRRDGAKRGWWSTYGLPDWAKPYVGLETDAVAVRNAEPLIIPGLMQTASYAEAIHLVARQATPPEQVAKRVDVRIQRARRLHDAEPLELWAIVGEEALRREVGGAQVMTEQLDHILSLLELPNVTLQVLPLSHGAHPCMAGGLVLLRFADPLDPPLGYLEYPLGAHVVEDDEAVRRLETLFDDLRALALDPRASVRLITTIRDEYRRRTGGS</sequence>
<dbReference type="Pfam" id="PF19054">
    <property type="entry name" value="DUF5753"/>
    <property type="match status" value="1"/>
</dbReference>
<name>A0ABT1I213_STRSD</name>
<dbReference type="PROSITE" id="PS50943">
    <property type="entry name" value="HTH_CROC1"/>
    <property type="match status" value="1"/>
</dbReference>
<organism evidence="2 3">
    <name type="scientific">Streptoalloteichus tenebrarius (strain ATCC 17920 / DSM 40477 / JCM 4838 / CBS 697.72 / NBRC 16177 / NCIMB 11028 / NRRL B-12390 / A12253. 1 / ISP 5477)</name>
    <name type="common">Streptomyces tenebrarius</name>
    <dbReference type="NCBI Taxonomy" id="1933"/>
    <lineage>
        <taxon>Bacteria</taxon>
        <taxon>Bacillati</taxon>
        <taxon>Actinomycetota</taxon>
        <taxon>Actinomycetes</taxon>
        <taxon>Pseudonocardiales</taxon>
        <taxon>Pseudonocardiaceae</taxon>
        <taxon>Streptoalloteichus</taxon>
    </lineage>
</organism>
<dbReference type="SUPFAM" id="SSF47413">
    <property type="entry name" value="lambda repressor-like DNA-binding domains"/>
    <property type="match status" value="1"/>
</dbReference>
<proteinExistence type="predicted"/>
<dbReference type="InterPro" id="IPR010982">
    <property type="entry name" value="Lambda_DNA-bd_dom_sf"/>
</dbReference>
<feature type="domain" description="HTH cro/C1-type" evidence="1">
    <location>
        <begin position="52"/>
        <end position="106"/>
    </location>
</feature>
<dbReference type="InterPro" id="IPR001387">
    <property type="entry name" value="Cro/C1-type_HTH"/>
</dbReference>
<dbReference type="EMBL" id="JAMTCP010000050">
    <property type="protein sequence ID" value="MCP2261825.1"/>
    <property type="molecule type" value="Genomic_DNA"/>
</dbReference>
<dbReference type="Proteomes" id="UP001205311">
    <property type="component" value="Unassembled WGS sequence"/>
</dbReference>
<keyword evidence="2" id="KW-0238">DNA-binding</keyword>
<reference evidence="2 3" key="1">
    <citation type="submission" date="2022-06" db="EMBL/GenBank/DDBJ databases">
        <title>Genomic Encyclopedia of Archaeal and Bacterial Type Strains, Phase II (KMG-II): from individual species to whole genera.</title>
        <authorList>
            <person name="Goeker M."/>
        </authorList>
    </citation>
    <scope>NUCLEOTIDE SEQUENCE [LARGE SCALE GENOMIC DNA]</scope>
    <source>
        <strain evidence="2 3">DSM 40477</strain>
    </source>
</reference>
<dbReference type="Gene3D" id="1.10.260.40">
    <property type="entry name" value="lambda repressor-like DNA-binding domains"/>
    <property type="match status" value="1"/>
</dbReference>
<protein>
    <submittedName>
        <fullName evidence="2">DNA-binding transcriptional regulator, XRE-family HTH domain</fullName>
    </submittedName>
</protein>
<evidence type="ECO:0000313" key="2">
    <source>
        <dbReference type="EMBL" id="MCP2261825.1"/>
    </source>
</evidence>
<comment type="caution">
    <text evidence="2">The sequence shown here is derived from an EMBL/GenBank/DDBJ whole genome shotgun (WGS) entry which is preliminary data.</text>
</comment>
<dbReference type="SMART" id="SM00530">
    <property type="entry name" value="HTH_XRE"/>
    <property type="match status" value="1"/>
</dbReference>
<accession>A0ABT1I213</accession>